<dbReference type="RefSeq" id="WP_118421441.1">
    <property type="nucleotide sequence ID" value="NZ_QRZF01000003.1"/>
</dbReference>
<evidence type="ECO:0000256" key="1">
    <source>
        <dbReference type="ARBA" id="ARBA00023015"/>
    </source>
</evidence>
<sequence>MGITKFNIHADFIAYQHITAGGLSHLLGQAYKTEGGIFALCSKGYLKTIINHTEYRIGANELIAVPPETFVQLLTASDDVEIHAVMFSQQLIQHAGMGKNMMDKFHIIGKHYVFSLSEVVSQLYLEMFTFLSHLHKEVGEKLSEAVLQSFLSLMLQGISELCPEQTKLKETPGSRHFHQYRIFVRMVHEEYAREHQVAYYAKKMNMQPSALCRLVKKESGHTAMEIINRTLIMDAKTQLRTENTPVKDIALNLGFNNAAFFNKFFKRHAGVTPQMFRNSERE</sequence>
<dbReference type="PROSITE" id="PS01124">
    <property type="entry name" value="HTH_ARAC_FAMILY_2"/>
    <property type="match status" value="1"/>
</dbReference>
<keyword evidence="3" id="KW-0804">Transcription</keyword>
<organism evidence="5 6">
    <name type="scientific">Bacteroides intestinalis</name>
    <dbReference type="NCBI Taxonomy" id="329854"/>
    <lineage>
        <taxon>Bacteria</taxon>
        <taxon>Pseudomonadati</taxon>
        <taxon>Bacteroidota</taxon>
        <taxon>Bacteroidia</taxon>
        <taxon>Bacteroidales</taxon>
        <taxon>Bacteroidaceae</taxon>
        <taxon>Bacteroides</taxon>
    </lineage>
</organism>
<dbReference type="InterPro" id="IPR037923">
    <property type="entry name" value="HTH-like"/>
</dbReference>
<dbReference type="InterPro" id="IPR020449">
    <property type="entry name" value="Tscrpt_reg_AraC-type_HTH"/>
</dbReference>
<feature type="domain" description="HTH araC/xylS-type" evidence="4">
    <location>
        <begin position="181"/>
        <end position="279"/>
    </location>
</feature>
<dbReference type="Pfam" id="PF12833">
    <property type="entry name" value="HTH_18"/>
    <property type="match status" value="1"/>
</dbReference>
<dbReference type="SUPFAM" id="SSF46689">
    <property type="entry name" value="Homeodomain-like"/>
    <property type="match status" value="1"/>
</dbReference>
<evidence type="ECO:0000259" key="4">
    <source>
        <dbReference type="PROSITE" id="PS01124"/>
    </source>
</evidence>
<keyword evidence="2" id="KW-0238">DNA-binding</keyword>
<evidence type="ECO:0000313" key="5">
    <source>
        <dbReference type="EMBL" id="RGV56082.1"/>
    </source>
</evidence>
<gene>
    <name evidence="5" type="ORF">DWW10_05125</name>
</gene>
<accession>A0A412YF71</accession>
<dbReference type="SUPFAM" id="SSF51215">
    <property type="entry name" value="Regulatory protein AraC"/>
    <property type="match status" value="1"/>
</dbReference>
<reference evidence="5 6" key="1">
    <citation type="submission" date="2018-08" db="EMBL/GenBank/DDBJ databases">
        <title>A genome reference for cultivated species of the human gut microbiota.</title>
        <authorList>
            <person name="Zou Y."/>
            <person name="Xue W."/>
            <person name="Luo G."/>
        </authorList>
    </citation>
    <scope>NUCLEOTIDE SEQUENCE [LARGE SCALE GENOMIC DNA]</scope>
    <source>
        <strain evidence="5 6">AF14-32</strain>
    </source>
</reference>
<dbReference type="Gene3D" id="1.10.10.60">
    <property type="entry name" value="Homeodomain-like"/>
    <property type="match status" value="1"/>
</dbReference>
<dbReference type="GO" id="GO:0043565">
    <property type="term" value="F:sequence-specific DNA binding"/>
    <property type="evidence" value="ECO:0007669"/>
    <property type="project" value="InterPro"/>
</dbReference>
<evidence type="ECO:0000256" key="3">
    <source>
        <dbReference type="ARBA" id="ARBA00023163"/>
    </source>
</evidence>
<dbReference type="GO" id="GO:0003700">
    <property type="term" value="F:DNA-binding transcription factor activity"/>
    <property type="evidence" value="ECO:0007669"/>
    <property type="project" value="InterPro"/>
</dbReference>
<dbReference type="AlphaFoldDB" id="A0A412YF71"/>
<dbReference type="InterPro" id="IPR018060">
    <property type="entry name" value="HTH_AraC"/>
</dbReference>
<dbReference type="InterPro" id="IPR009057">
    <property type="entry name" value="Homeodomain-like_sf"/>
</dbReference>
<proteinExistence type="predicted"/>
<dbReference type="PANTHER" id="PTHR43280">
    <property type="entry name" value="ARAC-FAMILY TRANSCRIPTIONAL REGULATOR"/>
    <property type="match status" value="1"/>
</dbReference>
<evidence type="ECO:0000313" key="6">
    <source>
        <dbReference type="Proteomes" id="UP000283850"/>
    </source>
</evidence>
<dbReference type="PRINTS" id="PR00032">
    <property type="entry name" value="HTHARAC"/>
</dbReference>
<name>A0A412YF71_9BACE</name>
<keyword evidence="1" id="KW-0805">Transcription regulation</keyword>
<dbReference type="PANTHER" id="PTHR43280:SF32">
    <property type="entry name" value="TRANSCRIPTIONAL REGULATORY PROTEIN"/>
    <property type="match status" value="1"/>
</dbReference>
<evidence type="ECO:0000256" key="2">
    <source>
        <dbReference type="ARBA" id="ARBA00023125"/>
    </source>
</evidence>
<dbReference type="Proteomes" id="UP000283850">
    <property type="component" value="Unassembled WGS sequence"/>
</dbReference>
<comment type="caution">
    <text evidence="5">The sequence shown here is derived from an EMBL/GenBank/DDBJ whole genome shotgun (WGS) entry which is preliminary data.</text>
</comment>
<dbReference type="EMBL" id="QRZF01000003">
    <property type="protein sequence ID" value="RGV56082.1"/>
    <property type="molecule type" value="Genomic_DNA"/>
</dbReference>
<dbReference type="SMART" id="SM00342">
    <property type="entry name" value="HTH_ARAC"/>
    <property type="match status" value="1"/>
</dbReference>
<protein>
    <submittedName>
        <fullName evidence="5">AraC family transcriptional regulator</fullName>
    </submittedName>
</protein>